<protein>
    <recommendedName>
        <fullName evidence="1">ELMO domain-containing protein</fullName>
    </recommendedName>
</protein>
<reference evidence="2" key="1">
    <citation type="submission" date="2020-11" db="EMBL/GenBank/DDBJ databases">
        <authorList>
            <person name="Tran Van P."/>
        </authorList>
    </citation>
    <scope>NUCLEOTIDE SEQUENCE</scope>
</reference>
<dbReference type="InterPro" id="IPR006816">
    <property type="entry name" value="ELMO_dom"/>
</dbReference>
<dbReference type="OrthoDB" id="67155at2759"/>
<dbReference type="AlphaFoldDB" id="A0A7R9MSE3"/>
<dbReference type="PROSITE" id="PS51335">
    <property type="entry name" value="ELMO"/>
    <property type="match status" value="1"/>
</dbReference>
<organism evidence="2">
    <name type="scientific">Oppiella nova</name>
    <dbReference type="NCBI Taxonomy" id="334625"/>
    <lineage>
        <taxon>Eukaryota</taxon>
        <taxon>Metazoa</taxon>
        <taxon>Ecdysozoa</taxon>
        <taxon>Arthropoda</taxon>
        <taxon>Chelicerata</taxon>
        <taxon>Arachnida</taxon>
        <taxon>Acari</taxon>
        <taxon>Acariformes</taxon>
        <taxon>Sarcoptiformes</taxon>
        <taxon>Oribatida</taxon>
        <taxon>Brachypylina</taxon>
        <taxon>Oppioidea</taxon>
        <taxon>Oppiidae</taxon>
        <taxon>Oppiella</taxon>
    </lineage>
</organism>
<keyword evidence="3" id="KW-1185">Reference proteome</keyword>
<proteinExistence type="predicted"/>
<dbReference type="EMBL" id="CAJPVJ010047551">
    <property type="protein sequence ID" value="CAG2182739.1"/>
    <property type="molecule type" value="Genomic_DNA"/>
</dbReference>
<sequence>LDETLAYFESTPVDQQLSRIQPIQSRTGFYNILSQIFCLNPPKLDSGLVEERNRVFAIALKSFENLDSMQTRFLVTIYQKLTANALIDCRRFGNHWEDVGFQGTDPATDLRGIGLLGLLQLLFLILSPETSQLCKDIYKLSLDTRQHFPFAVMSLQISSISLQVLREGLLNKECNEAKCVLKVFNWFYS</sequence>
<feature type="non-terminal residue" evidence="2">
    <location>
        <position position="1"/>
    </location>
</feature>
<dbReference type="Pfam" id="PF04727">
    <property type="entry name" value="ELMO_CED12"/>
    <property type="match status" value="1"/>
</dbReference>
<gene>
    <name evidence="2" type="ORF">ONB1V03_LOCUS22160</name>
</gene>
<accession>A0A7R9MSE3</accession>
<dbReference type="Proteomes" id="UP000728032">
    <property type="component" value="Unassembled WGS sequence"/>
</dbReference>
<dbReference type="PANTHER" id="PTHR12771">
    <property type="entry name" value="ENGULFMENT AND CELL MOTILITY"/>
    <property type="match status" value="1"/>
</dbReference>
<evidence type="ECO:0000313" key="3">
    <source>
        <dbReference type="Proteomes" id="UP000728032"/>
    </source>
</evidence>
<feature type="non-terminal residue" evidence="2">
    <location>
        <position position="189"/>
    </location>
</feature>
<dbReference type="PANTHER" id="PTHR12771:SF2">
    <property type="entry name" value="ELMO DOMAIN-CONTAINING PROTEIN 3"/>
    <property type="match status" value="1"/>
</dbReference>
<evidence type="ECO:0000259" key="1">
    <source>
        <dbReference type="PROSITE" id="PS51335"/>
    </source>
</evidence>
<evidence type="ECO:0000313" key="2">
    <source>
        <dbReference type="EMBL" id="CAD7665603.1"/>
    </source>
</evidence>
<feature type="domain" description="ELMO" evidence="1">
    <location>
        <begin position="69"/>
        <end position="189"/>
    </location>
</feature>
<dbReference type="InterPro" id="IPR050868">
    <property type="entry name" value="ELMO_domain-containing"/>
</dbReference>
<dbReference type="EMBL" id="OC962376">
    <property type="protein sequence ID" value="CAD7665603.1"/>
    <property type="molecule type" value="Genomic_DNA"/>
</dbReference>
<name>A0A7R9MSE3_9ACAR</name>